<proteinExistence type="predicted"/>
<evidence type="ECO:0000256" key="2">
    <source>
        <dbReference type="ARBA" id="ARBA00022771"/>
    </source>
</evidence>
<dbReference type="InterPro" id="IPR000306">
    <property type="entry name" value="Znf_FYVE"/>
</dbReference>
<dbReference type="InterPro" id="IPR003018">
    <property type="entry name" value="GAF"/>
</dbReference>
<evidence type="ECO:0000313" key="8">
    <source>
        <dbReference type="Proteomes" id="UP000243217"/>
    </source>
</evidence>
<dbReference type="InterPro" id="IPR029016">
    <property type="entry name" value="GAF-like_dom_sf"/>
</dbReference>
<evidence type="ECO:0000256" key="4">
    <source>
        <dbReference type="PROSITE-ProRule" id="PRU00091"/>
    </source>
</evidence>
<dbReference type="Pfam" id="PF01590">
    <property type="entry name" value="GAF"/>
    <property type="match status" value="1"/>
</dbReference>
<dbReference type="SMART" id="SM00064">
    <property type="entry name" value="FYVE"/>
    <property type="match status" value="1"/>
</dbReference>
<dbReference type="InterPro" id="IPR013083">
    <property type="entry name" value="Znf_RING/FYVE/PHD"/>
</dbReference>
<keyword evidence="2 4" id="KW-0863">Zinc-finger</keyword>
<feature type="domain" description="FYVE-type" evidence="6">
    <location>
        <begin position="321"/>
        <end position="378"/>
    </location>
</feature>
<dbReference type="Proteomes" id="UP000243217">
    <property type="component" value="Unassembled WGS sequence"/>
</dbReference>
<protein>
    <recommendedName>
        <fullName evidence="6">FYVE-type domain-containing protein</fullName>
    </recommendedName>
</protein>
<dbReference type="CDD" id="cd00065">
    <property type="entry name" value="FYVE_like_SF"/>
    <property type="match status" value="1"/>
</dbReference>
<name>A0A1V9Z689_9STRA</name>
<feature type="region of interest" description="Disordered" evidence="5">
    <location>
        <begin position="451"/>
        <end position="472"/>
    </location>
</feature>
<dbReference type="EMBL" id="JNBS01002251">
    <property type="protein sequence ID" value="OQR93461.1"/>
    <property type="molecule type" value="Genomic_DNA"/>
</dbReference>
<dbReference type="InterPro" id="IPR017455">
    <property type="entry name" value="Znf_FYVE-rel"/>
</dbReference>
<feature type="compositionally biased region" description="Low complexity" evidence="5">
    <location>
        <begin position="567"/>
        <end position="621"/>
    </location>
</feature>
<keyword evidence="3" id="KW-0862">Zinc</keyword>
<dbReference type="AlphaFoldDB" id="A0A1V9Z689"/>
<feature type="compositionally biased region" description="Polar residues" evidence="5">
    <location>
        <begin position="622"/>
        <end position="632"/>
    </location>
</feature>
<dbReference type="PANTHER" id="PTHR43102:SF2">
    <property type="entry name" value="GAF DOMAIN-CONTAINING PROTEIN"/>
    <property type="match status" value="1"/>
</dbReference>
<accession>A0A1V9Z689</accession>
<feature type="compositionally biased region" description="Basic and acidic residues" evidence="5">
    <location>
        <begin position="459"/>
        <end position="472"/>
    </location>
</feature>
<dbReference type="PANTHER" id="PTHR43102">
    <property type="entry name" value="SLR1143 PROTEIN"/>
    <property type="match status" value="1"/>
</dbReference>
<feature type="compositionally biased region" description="Basic and acidic residues" evidence="5">
    <location>
        <begin position="537"/>
        <end position="553"/>
    </location>
</feature>
<keyword evidence="1" id="KW-0479">Metal-binding</keyword>
<dbReference type="Gene3D" id="3.30.450.40">
    <property type="match status" value="1"/>
</dbReference>
<dbReference type="SUPFAM" id="SSF55781">
    <property type="entry name" value="GAF domain-like"/>
    <property type="match status" value="1"/>
</dbReference>
<gene>
    <name evidence="7" type="ORF">THRCLA_08439</name>
</gene>
<dbReference type="InterPro" id="IPR011011">
    <property type="entry name" value="Znf_FYVE_PHD"/>
</dbReference>
<dbReference type="Gene3D" id="3.30.40.10">
    <property type="entry name" value="Zinc/RING finger domain, C3HC4 (zinc finger)"/>
    <property type="match status" value="1"/>
</dbReference>
<feature type="compositionally biased region" description="Polar residues" evidence="5">
    <location>
        <begin position="554"/>
        <end position="566"/>
    </location>
</feature>
<dbReference type="OrthoDB" id="303614at2759"/>
<reference evidence="7 8" key="1">
    <citation type="journal article" date="2014" name="Genome Biol. Evol.">
        <title>The secreted proteins of Achlya hypogyna and Thraustotheca clavata identify the ancestral oomycete secretome and reveal gene acquisitions by horizontal gene transfer.</title>
        <authorList>
            <person name="Misner I."/>
            <person name="Blouin N."/>
            <person name="Leonard G."/>
            <person name="Richards T.A."/>
            <person name="Lane C.E."/>
        </authorList>
    </citation>
    <scope>NUCLEOTIDE SEQUENCE [LARGE SCALE GENOMIC DNA]</scope>
    <source>
        <strain evidence="7 8">ATCC 34112</strain>
    </source>
</reference>
<evidence type="ECO:0000259" key="6">
    <source>
        <dbReference type="PROSITE" id="PS50178"/>
    </source>
</evidence>
<dbReference type="SMART" id="SM00065">
    <property type="entry name" value="GAF"/>
    <property type="match status" value="1"/>
</dbReference>
<evidence type="ECO:0000256" key="5">
    <source>
        <dbReference type="SAM" id="MobiDB-lite"/>
    </source>
</evidence>
<evidence type="ECO:0000313" key="7">
    <source>
        <dbReference type="EMBL" id="OQR93461.1"/>
    </source>
</evidence>
<dbReference type="Pfam" id="PF01363">
    <property type="entry name" value="FYVE"/>
    <property type="match status" value="1"/>
</dbReference>
<sequence length="872" mass="98322">MLGTALAGQHQMHTSAALMAKKLHQMKIEESKNPAFDRRNTTKVAPNEEDSLRSVGDSTARKLLLQDIEATQSNQYTKLTEIDKLAMHECSTDDFYAVKGVLTVHTCMSEVMQLLNTKNPELWNDVMTRFLGPMHVQSCLWYQDKSIVSDDYANSVHTLVVNPAAVNTVSERNASDREFREFCFLRYSDYFDFNNGILERTLPQDAVSQTLRGVSIWESVQLVDGPKDATASFHTSGFIVECTHVTNTVKVSFILSTSSGAIAGSKDMHNSGKSINNSYRIGTTAECFFLQRLVRSTMNHFCSALMDMRIPTDRLLARELFSDGSMCCLCLKNFSLFRHKHHCRLCGDTVCSQCSICRHRESDRQDIRVCGACVDGNPANMIRASAKLYSHENIRAVQLGARSNSSGNKRTPHSKSGRKGNDFKSMRGLSSSVPRPIETKEADPLYMASQRTFVMEPKAPPKKEEAKKPDFRKIKSEARMKVDHVKNDAFEWVGAEAKLKSKSPQSRPKPTIWNSGDNHTRAAYAPRGKPSQEPTPEESRQKKNSPLEHDSFHYHQQSTAQNNNHKQSLPPHQYHQSPPQQNQQSSPPRNYQQRAQQYQQAQNYQHGGPPQFYQQQYEQPQTRSRPGSSKQWNDPRIAKPSWADPLTPLDSDYITESSPLLYQLSFRNGNEWPDAPETASEQWRLHKAKELDLLRRRDEVHRYVKIACKALQCPVGAICIVGGSAGLLIAKIGVYADTMPRHIMLESHVITASEPLIILDCQDDLRFMANPLVSGGEIGIRFYVGIPLVTSDGCVIGVLSLVDTSPRHRVRKSDLQSAMQVAATVMRRFEDLAMQRPPAAYHAGESTGDDQQQFYYYQQQAQRYPAADLELD</sequence>
<feature type="compositionally biased region" description="Polar residues" evidence="5">
    <location>
        <begin position="502"/>
        <end position="517"/>
    </location>
</feature>
<organism evidence="7 8">
    <name type="scientific">Thraustotheca clavata</name>
    <dbReference type="NCBI Taxonomy" id="74557"/>
    <lineage>
        <taxon>Eukaryota</taxon>
        <taxon>Sar</taxon>
        <taxon>Stramenopiles</taxon>
        <taxon>Oomycota</taxon>
        <taxon>Saprolegniomycetes</taxon>
        <taxon>Saprolegniales</taxon>
        <taxon>Achlyaceae</taxon>
        <taxon>Thraustotheca</taxon>
    </lineage>
</organism>
<dbReference type="PROSITE" id="PS50178">
    <property type="entry name" value="ZF_FYVE"/>
    <property type="match status" value="1"/>
</dbReference>
<feature type="region of interest" description="Disordered" evidence="5">
    <location>
        <begin position="498"/>
        <end position="648"/>
    </location>
</feature>
<dbReference type="SUPFAM" id="SSF57903">
    <property type="entry name" value="FYVE/PHD zinc finger"/>
    <property type="match status" value="1"/>
</dbReference>
<feature type="region of interest" description="Disordered" evidence="5">
    <location>
        <begin position="399"/>
        <end position="439"/>
    </location>
</feature>
<evidence type="ECO:0000256" key="3">
    <source>
        <dbReference type="ARBA" id="ARBA00022833"/>
    </source>
</evidence>
<keyword evidence="8" id="KW-1185">Reference proteome</keyword>
<dbReference type="STRING" id="74557.A0A1V9Z689"/>
<evidence type="ECO:0000256" key="1">
    <source>
        <dbReference type="ARBA" id="ARBA00022723"/>
    </source>
</evidence>
<comment type="caution">
    <text evidence="7">The sequence shown here is derived from an EMBL/GenBank/DDBJ whole genome shotgun (WGS) entry which is preliminary data.</text>
</comment>
<dbReference type="GO" id="GO:0008270">
    <property type="term" value="F:zinc ion binding"/>
    <property type="evidence" value="ECO:0007669"/>
    <property type="project" value="UniProtKB-KW"/>
</dbReference>